<dbReference type="PANTHER" id="PTHR31920">
    <property type="entry name" value="B3 DOMAIN-CONTAINING"/>
    <property type="match status" value="1"/>
</dbReference>
<dbReference type="Gene3D" id="2.40.330.10">
    <property type="entry name" value="DNA-binding pseudobarrel domain"/>
    <property type="match status" value="2"/>
</dbReference>
<evidence type="ECO:0000256" key="3">
    <source>
        <dbReference type="ARBA" id="ARBA00023125"/>
    </source>
</evidence>
<dbReference type="OrthoDB" id="1666376at2759"/>
<reference evidence="7 8" key="1">
    <citation type="submission" date="2020-04" db="EMBL/GenBank/DDBJ databases">
        <title>Plant Genome Project.</title>
        <authorList>
            <person name="Zhang R.-G."/>
        </authorList>
    </citation>
    <scope>NUCLEOTIDE SEQUENCE [LARGE SCALE GENOMIC DNA]</scope>
    <source>
        <strain evidence="7">YNK0</strain>
        <tissue evidence="7">Leaf</tissue>
    </source>
</reference>
<organism evidence="7 8">
    <name type="scientific">Tetracentron sinense</name>
    <name type="common">Spur-leaf</name>
    <dbReference type="NCBI Taxonomy" id="13715"/>
    <lineage>
        <taxon>Eukaryota</taxon>
        <taxon>Viridiplantae</taxon>
        <taxon>Streptophyta</taxon>
        <taxon>Embryophyta</taxon>
        <taxon>Tracheophyta</taxon>
        <taxon>Spermatophyta</taxon>
        <taxon>Magnoliopsida</taxon>
        <taxon>Trochodendrales</taxon>
        <taxon>Trochodendraceae</taxon>
        <taxon>Tetracentron</taxon>
    </lineage>
</organism>
<dbReference type="PROSITE" id="PS50863">
    <property type="entry name" value="B3"/>
    <property type="match status" value="2"/>
</dbReference>
<dbReference type="CDD" id="cd10017">
    <property type="entry name" value="B3_DNA"/>
    <property type="match status" value="2"/>
</dbReference>
<protein>
    <recommendedName>
        <fullName evidence="6">TF-B3 domain-containing protein</fullName>
    </recommendedName>
</protein>
<dbReference type="GO" id="GO:0003677">
    <property type="term" value="F:DNA binding"/>
    <property type="evidence" value="ECO:0007669"/>
    <property type="project" value="UniProtKB-KW"/>
</dbReference>
<evidence type="ECO:0000259" key="6">
    <source>
        <dbReference type="PROSITE" id="PS50863"/>
    </source>
</evidence>
<dbReference type="SUPFAM" id="SSF101936">
    <property type="entry name" value="DNA-binding pseudobarrel domain"/>
    <property type="match status" value="2"/>
</dbReference>
<feature type="domain" description="TF-B3" evidence="6">
    <location>
        <begin position="255"/>
        <end position="353"/>
    </location>
</feature>
<keyword evidence="5" id="KW-0539">Nucleus</keyword>
<keyword evidence="3" id="KW-0238">DNA-binding</keyword>
<dbReference type="InterPro" id="IPR050655">
    <property type="entry name" value="Plant_B3_domain"/>
</dbReference>
<dbReference type="Proteomes" id="UP000655225">
    <property type="component" value="Unassembled WGS sequence"/>
</dbReference>
<dbReference type="EMBL" id="JABCRI010000002">
    <property type="protein sequence ID" value="KAF8410595.1"/>
    <property type="molecule type" value="Genomic_DNA"/>
</dbReference>
<dbReference type="Pfam" id="PF02362">
    <property type="entry name" value="B3"/>
    <property type="match status" value="2"/>
</dbReference>
<dbReference type="InterPro" id="IPR015300">
    <property type="entry name" value="DNA-bd_pseudobarrel_sf"/>
</dbReference>
<keyword evidence="8" id="KW-1185">Reference proteome</keyword>
<comment type="caution">
    <text evidence="7">The sequence shown here is derived from an EMBL/GenBank/DDBJ whole genome shotgun (WGS) entry which is preliminary data.</text>
</comment>
<gene>
    <name evidence="7" type="ORF">HHK36_003127</name>
</gene>
<name>A0A834ZRY2_TETSI</name>
<dbReference type="SMART" id="SM01019">
    <property type="entry name" value="B3"/>
    <property type="match status" value="2"/>
</dbReference>
<feature type="domain" description="TF-B3" evidence="6">
    <location>
        <begin position="15"/>
        <end position="108"/>
    </location>
</feature>
<keyword evidence="2" id="KW-0805">Transcription regulation</keyword>
<dbReference type="GO" id="GO:0005634">
    <property type="term" value="C:nucleus"/>
    <property type="evidence" value="ECO:0007669"/>
    <property type="project" value="UniProtKB-SubCell"/>
</dbReference>
<evidence type="ECO:0000313" key="8">
    <source>
        <dbReference type="Proteomes" id="UP000655225"/>
    </source>
</evidence>
<evidence type="ECO:0000256" key="2">
    <source>
        <dbReference type="ARBA" id="ARBA00023015"/>
    </source>
</evidence>
<evidence type="ECO:0000313" key="7">
    <source>
        <dbReference type="EMBL" id="KAF8410595.1"/>
    </source>
</evidence>
<sequence>MVKARMKISSSDKSPEFFKVYLPKLSSQQLHIPPAFIRHFNGVVPNKTILKDPIGRFWHVEVKKVENDLFFQNGWVGFVESHSIELGDFLVFRYKGNSVFDVRIFGKTGCKKEKALVNGNIDMIASRVKKEEPETRETFSKPTLGCKRKYPKRDSKRIGKSNCLPDVDGYTRSRRTVAVKVEEGRVFEAADFGEPKNVNFTPSIQPSRPHVLLKRLRHGDALSHFLLNEVAKSISKHFRSNRSKQKQNVPATIAVTSVGTATVAIMDTADHVPKEVVTNDRRMKPAVIFRDPNGKSWPVSVCFREDGRFDITEGWQNFWRRNGLGRQDKCIFEFIRGKYGEGNGIQVHIYRARKVALKPHSYMTRR</sequence>
<evidence type="ECO:0000256" key="5">
    <source>
        <dbReference type="ARBA" id="ARBA00023242"/>
    </source>
</evidence>
<proteinExistence type="predicted"/>
<dbReference type="PANTHER" id="PTHR31920:SF135">
    <property type="entry name" value="B3 DOMAIN-CONTAINING PROTEIN OS03G0621600-RELATED"/>
    <property type="match status" value="1"/>
</dbReference>
<dbReference type="InterPro" id="IPR003340">
    <property type="entry name" value="B3_DNA-bd"/>
</dbReference>
<comment type="subcellular location">
    <subcellularLocation>
        <location evidence="1">Nucleus</location>
    </subcellularLocation>
</comment>
<evidence type="ECO:0000256" key="4">
    <source>
        <dbReference type="ARBA" id="ARBA00023163"/>
    </source>
</evidence>
<dbReference type="AlphaFoldDB" id="A0A834ZRY2"/>
<evidence type="ECO:0000256" key="1">
    <source>
        <dbReference type="ARBA" id="ARBA00004123"/>
    </source>
</evidence>
<accession>A0A834ZRY2</accession>
<keyword evidence="4" id="KW-0804">Transcription</keyword>
<dbReference type="OMA" id="DECTFEF"/>